<dbReference type="AlphaFoldDB" id="A0A3Q0SX39"/>
<evidence type="ECO:0000256" key="3">
    <source>
        <dbReference type="ARBA" id="ARBA00022771"/>
    </source>
</evidence>
<comment type="similarity">
    <text evidence="1">Belongs to the peptidase C14A family.</text>
</comment>
<evidence type="ECO:0000256" key="5">
    <source>
        <dbReference type="SAM" id="SignalP"/>
    </source>
</evidence>
<name>A0A3Q0SX39_AMPCI</name>
<dbReference type="GO" id="GO:0006508">
    <property type="term" value="P:proteolysis"/>
    <property type="evidence" value="ECO:0007669"/>
    <property type="project" value="InterPro"/>
</dbReference>
<dbReference type="Pfam" id="PF13765">
    <property type="entry name" value="PRY"/>
    <property type="match status" value="1"/>
</dbReference>
<dbReference type="PROSITE" id="PS50208">
    <property type="entry name" value="CASPASE_P20"/>
    <property type="match status" value="1"/>
</dbReference>
<dbReference type="SUPFAM" id="SSF49899">
    <property type="entry name" value="Concanavalin A-like lectins/glucanases"/>
    <property type="match status" value="1"/>
</dbReference>
<dbReference type="InterPro" id="IPR003879">
    <property type="entry name" value="Butyrophylin_SPRY"/>
</dbReference>
<dbReference type="PROSITE" id="PS50188">
    <property type="entry name" value="B302_SPRY"/>
    <property type="match status" value="1"/>
</dbReference>
<keyword evidence="9" id="KW-1185">Reference proteome</keyword>
<protein>
    <recommendedName>
        <fullName evidence="10">B30.2/SPRY domain-containing protein</fullName>
    </recommendedName>
</protein>
<keyword evidence="4" id="KW-0862">Zinc</keyword>
<dbReference type="InterPro" id="IPR001309">
    <property type="entry name" value="Pept_C14_p20"/>
</dbReference>
<dbReference type="InterPro" id="IPR029030">
    <property type="entry name" value="Caspase-like_dom_sf"/>
</dbReference>
<feature type="domain" description="B30.2/SPRY" evidence="6">
    <location>
        <begin position="114"/>
        <end position="302"/>
    </location>
</feature>
<dbReference type="Ensembl" id="ENSACIT00000025215.1">
    <property type="protein sequence ID" value="ENSACIP00000024570.1"/>
    <property type="gene ID" value="ENSACIG00000019086.1"/>
</dbReference>
<evidence type="ECO:0000313" key="9">
    <source>
        <dbReference type="Proteomes" id="UP000261340"/>
    </source>
</evidence>
<dbReference type="InterPro" id="IPR003877">
    <property type="entry name" value="SPRY_dom"/>
</dbReference>
<dbReference type="InterPro" id="IPR015917">
    <property type="entry name" value="Pept_C14A"/>
</dbReference>
<dbReference type="Pfam" id="PF00656">
    <property type="entry name" value="Peptidase_C14"/>
    <property type="match status" value="1"/>
</dbReference>
<dbReference type="PANTHER" id="PTHR25465:SF5">
    <property type="entry name" value="E3 UBIQUITIN_ISG15 LIGASE TRIM25-RELATED"/>
    <property type="match status" value="1"/>
</dbReference>
<reference evidence="8" key="1">
    <citation type="submission" date="2025-08" db="UniProtKB">
        <authorList>
            <consortium name="Ensembl"/>
        </authorList>
    </citation>
    <scope>IDENTIFICATION</scope>
</reference>
<dbReference type="InterPro" id="IPR001870">
    <property type="entry name" value="B30.2/SPRY"/>
</dbReference>
<dbReference type="InterPro" id="IPR011600">
    <property type="entry name" value="Pept_C14_caspase"/>
</dbReference>
<dbReference type="Pfam" id="PF00622">
    <property type="entry name" value="SPRY"/>
    <property type="match status" value="1"/>
</dbReference>
<dbReference type="PANTHER" id="PTHR25465">
    <property type="entry name" value="B-BOX DOMAIN CONTAINING"/>
    <property type="match status" value="1"/>
</dbReference>
<dbReference type="Gene3D" id="3.40.50.1460">
    <property type="match status" value="1"/>
</dbReference>
<dbReference type="Proteomes" id="UP000261340">
    <property type="component" value="Unplaced"/>
</dbReference>
<dbReference type="PRINTS" id="PR00376">
    <property type="entry name" value="IL1BCENZYME"/>
</dbReference>
<sequence>SIKFVLWLTAELLLLCGGSYEEAMVNLLQTLGYEVERYRNLSAQVFFSGTSTQVKIDEALKTFSRHPKLAFTDSVFVVLMSHGGLRSLWGSDCNKLDINMIYERLSTNSCPALKDKPKVIIIQASRGGESVLTYTTKSMFGFTVQKLKVSDSSRKVTYVAAVQPYPDHPDRFDRPQLLCLNAVTARCYWEVQWTGEVSIAVSYKGITRKGEGNETLFGWNSQSWSLYCSDKYTAWHDGKETALSHTCYDSCKVGVYVDCHAGTLSFFSVSSNTLTHLHTFKTKFAGPVYPGFRVFTASKLRL</sequence>
<accession>A0A3Q0SX39</accession>
<reference evidence="8" key="2">
    <citation type="submission" date="2025-09" db="UniProtKB">
        <authorList>
            <consortium name="Ensembl"/>
        </authorList>
    </citation>
    <scope>IDENTIFICATION</scope>
</reference>
<feature type="chain" id="PRO_5018623807" description="B30.2/SPRY domain-containing protein" evidence="5">
    <location>
        <begin position="24"/>
        <end position="302"/>
    </location>
</feature>
<dbReference type="Gene3D" id="2.60.120.920">
    <property type="match status" value="1"/>
</dbReference>
<dbReference type="GO" id="GO:0005737">
    <property type="term" value="C:cytoplasm"/>
    <property type="evidence" value="ECO:0007669"/>
    <property type="project" value="UniProtKB-ARBA"/>
</dbReference>
<evidence type="ECO:0000313" key="8">
    <source>
        <dbReference type="Ensembl" id="ENSACIP00000024570.1"/>
    </source>
</evidence>
<evidence type="ECO:0000259" key="7">
    <source>
        <dbReference type="PROSITE" id="PS50208"/>
    </source>
</evidence>
<keyword evidence="2" id="KW-0479">Metal-binding</keyword>
<evidence type="ECO:0008006" key="10">
    <source>
        <dbReference type="Google" id="ProtNLM"/>
    </source>
</evidence>
<dbReference type="STRING" id="61819.ENSACIP00000024570"/>
<dbReference type="GO" id="GO:0008270">
    <property type="term" value="F:zinc ion binding"/>
    <property type="evidence" value="ECO:0007669"/>
    <property type="project" value="UniProtKB-KW"/>
</dbReference>
<feature type="domain" description="Caspase family p20" evidence="7">
    <location>
        <begin position="22"/>
        <end position="129"/>
    </location>
</feature>
<dbReference type="InterPro" id="IPR043136">
    <property type="entry name" value="B30.2/SPRY_sf"/>
</dbReference>
<dbReference type="InterPro" id="IPR013320">
    <property type="entry name" value="ConA-like_dom_sf"/>
</dbReference>
<keyword evidence="3" id="KW-0863">Zinc-finger</keyword>
<dbReference type="InterPro" id="IPR006574">
    <property type="entry name" value="PRY"/>
</dbReference>
<proteinExistence type="inferred from homology"/>
<dbReference type="GO" id="GO:0004197">
    <property type="term" value="F:cysteine-type endopeptidase activity"/>
    <property type="evidence" value="ECO:0007669"/>
    <property type="project" value="InterPro"/>
</dbReference>
<dbReference type="PRINTS" id="PR01407">
    <property type="entry name" value="BUTYPHLNCDUF"/>
</dbReference>
<dbReference type="InterPro" id="IPR051051">
    <property type="entry name" value="E3_ubiq-ligase_TRIM/RNF"/>
</dbReference>
<keyword evidence="5" id="KW-0732">Signal</keyword>
<organism evidence="8 9">
    <name type="scientific">Amphilophus citrinellus</name>
    <name type="common">Midas cichlid</name>
    <name type="synonym">Cichlasoma citrinellum</name>
    <dbReference type="NCBI Taxonomy" id="61819"/>
    <lineage>
        <taxon>Eukaryota</taxon>
        <taxon>Metazoa</taxon>
        <taxon>Chordata</taxon>
        <taxon>Craniata</taxon>
        <taxon>Vertebrata</taxon>
        <taxon>Euteleostomi</taxon>
        <taxon>Actinopterygii</taxon>
        <taxon>Neopterygii</taxon>
        <taxon>Teleostei</taxon>
        <taxon>Neoteleostei</taxon>
        <taxon>Acanthomorphata</taxon>
        <taxon>Ovalentaria</taxon>
        <taxon>Cichlomorphae</taxon>
        <taxon>Cichliformes</taxon>
        <taxon>Cichlidae</taxon>
        <taxon>New World cichlids</taxon>
        <taxon>Cichlasomatinae</taxon>
        <taxon>Heroini</taxon>
        <taxon>Amphilophus</taxon>
    </lineage>
</organism>
<dbReference type="GeneTree" id="ENSGT01150000286922"/>
<feature type="signal peptide" evidence="5">
    <location>
        <begin position="1"/>
        <end position="23"/>
    </location>
</feature>
<dbReference type="SMART" id="SM00449">
    <property type="entry name" value="SPRY"/>
    <property type="match status" value="1"/>
</dbReference>
<evidence type="ECO:0000256" key="1">
    <source>
        <dbReference type="ARBA" id="ARBA00010134"/>
    </source>
</evidence>
<dbReference type="SUPFAM" id="SSF52129">
    <property type="entry name" value="Caspase-like"/>
    <property type="match status" value="1"/>
</dbReference>
<evidence type="ECO:0000256" key="4">
    <source>
        <dbReference type="ARBA" id="ARBA00022833"/>
    </source>
</evidence>
<evidence type="ECO:0000256" key="2">
    <source>
        <dbReference type="ARBA" id="ARBA00022723"/>
    </source>
</evidence>
<dbReference type="SMART" id="SM00115">
    <property type="entry name" value="CASc"/>
    <property type="match status" value="1"/>
</dbReference>
<evidence type="ECO:0000259" key="6">
    <source>
        <dbReference type="PROSITE" id="PS50188"/>
    </source>
</evidence>